<proteinExistence type="predicted"/>
<keyword evidence="3" id="KW-1185">Reference proteome</keyword>
<dbReference type="AlphaFoldDB" id="A0A0C9Y5L3"/>
<dbReference type="HOGENOM" id="CLU_046019_0_0_1"/>
<evidence type="ECO:0000313" key="2">
    <source>
        <dbReference type="EMBL" id="KIK12296.1"/>
    </source>
</evidence>
<gene>
    <name evidence="2" type="ORF">PISMIDRAFT_457156</name>
</gene>
<dbReference type="Proteomes" id="UP000054018">
    <property type="component" value="Unassembled WGS sequence"/>
</dbReference>
<feature type="domain" description="MACPF" evidence="1">
    <location>
        <begin position="1"/>
        <end position="326"/>
    </location>
</feature>
<evidence type="ECO:0000259" key="1">
    <source>
        <dbReference type="PROSITE" id="PS51412"/>
    </source>
</evidence>
<name>A0A0C9Y5L3_9AGAM</name>
<organism evidence="2 3">
    <name type="scientific">Pisolithus microcarpus 441</name>
    <dbReference type="NCBI Taxonomy" id="765257"/>
    <lineage>
        <taxon>Eukaryota</taxon>
        <taxon>Fungi</taxon>
        <taxon>Dikarya</taxon>
        <taxon>Basidiomycota</taxon>
        <taxon>Agaricomycotina</taxon>
        <taxon>Agaricomycetes</taxon>
        <taxon>Agaricomycetidae</taxon>
        <taxon>Boletales</taxon>
        <taxon>Sclerodermatineae</taxon>
        <taxon>Pisolithaceae</taxon>
        <taxon>Pisolithus</taxon>
    </lineage>
</organism>
<sequence>MTSDFKEFPACDVLGYSLDFTTASPTDIKSVLAAVKKARRVIEYEADQDTRKLEVEKTVYDVPKVIGVTDYNSSDGNYVTYSTGTEAASALKLNASLSARYLAISASASVSYSIDKTLKRDDQWAMYSFNADTYLASLRDYADLLAETALARRLAESVAIGDGSNKDVVQDWKDFFASWGSHVIINSAFGARFQLNVWASNSSSSVNERFSTSVTAAFDGIGFGGKFDASVTKEDQYKTFSEYMQKQVSVVGGDPEINKKLTADPAHNDVFVEWAGTVAKESSMTTLNVVELWVLMKDASKKEIRDAAGMVMDAYDYIVSHPQPYKTTVVFDIQSDWAEFNLLSPDAIILPDDNNPYPTNTVASNTRVQWGREYSHNYERKTLRFFIVNDGSPINFSISHGSNGATAGQGRAEAVIEATPYLGEGVTGVDLSKWLLSSNFSTSKDNVWNTKWFYQKPVSANAASTALEVTQKPHKWNDLLTAYLSEIGASDSL</sequence>
<evidence type="ECO:0000313" key="3">
    <source>
        <dbReference type="Proteomes" id="UP000054018"/>
    </source>
</evidence>
<dbReference type="Pfam" id="PF01823">
    <property type="entry name" value="MACPF"/>
    <property type="match status" value="1"/>
</dbReference>
<protein>
    <recommendedName>
        <fullName evidence="1">MACPF domain-containing protein</fullName>
    </recommendedName>
</protein>
<dbReference type="OrthoDB" id="4250793at2759"/>
<accession>A0A0C9Y5L3</accession>
<dbReference type="InterPro" id="IPR020864">
    <property type="entry name" value="MACPF"/>
</dbReference>
<reference evidence="3" key="2">
    <citation type="submission" date="2015-01" db="EMBL/GenBank/DDBJ databases">
        <title>Evolutionary Origins and Diversification of the Mycorrhizal Mutualists.</title>
        <authorList>
            <consortium name="DOE Joint Genome Institute"/>
            <consortium name="Mycorrhizal Genomics Consortium"/>
            <person name="Kohler A."/>
            <person name="Kuo A."/>
            <person name="Nagy L.G."/>
            <person name="Floudas D."/>
            <person name="Copeland A."/>
            <person name="Barry K.W."/>
            <person name="Cichocki N."/>
            <person name="Veneault-Fourrey C."/>
            <person name="LaButti K."/>
            <person name="Lindquist E.A."/>
            <person name="Lipzen A."/>
            <person name="Lundell T."/>
            <person name="Morin E."/>
            <person name="Murat C."/>
            <person name="Riley R."/>
            <person name="Ohm R."/>
            <person name="Sun H."/>
            <person name="Tunlid A."/>
            <person name="Henrissat B."/>
            <person name="Grigoriev I.V."/>
            <person name="Hibbett D.S."/>
            <person name="Martin F."/>
        </authorList>
    </citation>
    <scope>NUCLEOTIDE SEQUENCE [LARGE SCALE GENOMIC DNA]</scope>
    <source>
        <strain evidence="3">441</strain>
    </source>
</reference>
<dbReference type="PROSITE" id="PS51412">
    <property type="entry name" value="MACPF_2"/>
    <property type="match status" value="1"/>
</dbReference>
<dbReference type="EMBL" id="KN834096">
    <property type="protein sequence ID" value="KIK12296.1"/>
    <property type="molecule type" value="Genomic_DNA"/>
</dbReference>
<reference evidence="2 3" key="1">
    <citation type="submission" date="2014-04" db="EMBL/GenBank/DDBJ databases">
        <authorList>
            <consortium name="DOE Joint Genome Institute"/>
            <person name="Kuo A."/>
            <person name="Kohler A."/>
            <person name="Costa M.D."/>
            <person name="Nagy L.G."/>
            <person name="Floudas D."/>
            <person name="Copeland A."/>
            <person name="Barry K.W."/>
            <person name="Cichocki N."/>
            <person name="Veneault-Fourrey C."/>
            <person name="LaButti K."/>
            <person name="Lindquist E.A."/>
            <person name="Lipzen A."/>
            <person name="Lundell T."/>
            <person name="Morin E."/>
            <person name="Murat C."/>
            <person name="Sun H."/>
            <person name="Tunlid A."/>
            <person name="Henrissat B."/>
            <person name="Grigoriev I.V."/>
            <person name="Hibbett D.S."/>
            <person name="Martin F."/>
            <person name="Nordberg H.P."/>
            <person name="Cantor M.N."/>
            <person name="Hua S.X."/>
        </authorList>
    </citation>
    <scope>NUCLEOTIDE SEQUENCE [LARGE SCALE GENOMIC DNA]</scope>
    <source>
        <strain evidence="2 3">441</strain>
    </source>
</reference>